<feature type="transmembrane region" description="Helical" evidence="1">
    <location>
        <begin position="20"/>
        <end position="40"/>
    </location>
</feature>
<feature type="transmembrane region" description="Helical" evidence="1">
    <location>
        <begin position="52"/>
        <end position="75"/>
    </location>
</feature>
<dbReference type="EMBL" id="LBSR01000003">
    <property type="protein sequence ID" value="KKQ23190.1"/>
    <property type="molecule type" value="Genomic_DNA"/>
</dbReference>
<gene>
    <name evidence="2" type="ORF">US36_C0003G0024</name>
</gene>
<keyword evidence="1" id="KW-0472">Membrane</keyword>
<keyword evidence="1" id="KW-1133">Transmembrane helix</keyword>
<keyword evidence="1" id="KW-0812">Transmembrane</keyword>
<name>A0A0G0GAV9_9BACT</name>
<protein>
    <submittedName>
        <fullName evidence="2">Uncharacterized protein</fullName>
    </submittedName>
</protein>
<comment type="caution">
    <text evidence="2">The sequence shown here is derived from an EMBL/GenBank/DDBJ whole genome shotgun (WGS) entry which is preliminary data.</text>
</comment>
<evidence type="ECO:0000313" key="3">
    <source>
        <dbReference type="Proteomes" id="UP000034044"/>
    </source>
</evidence>
<dbReference type="AlphaFoldDB" id="A0A0G0GAV9"/>
<sequence length="87" mass="9962">MDEQFQTSQTNSGLNLKDKWFWVGIVIAVLNILAGIIYGITMLTEKERRKEGIIIIVWAIIWSAIAYFLVVPWLVKAGIIPKFQVIK</sequence>
<accession>A0A0G0GAV9</accession>
<reference evidence="2 3" key="1">
    <citation type="journal article" date="2015" name="Nature">
        <title>rRNA introns, odd ribosomes, and small enigmatic genomes across a large radiation of phyla.</title>
        <authorList>
            <person name="Brown C.T."/>
            <person name="Hug L.A."/>
            <person name="Thomas B.C."/>
            <person name="Sharon I."/>
            <person name="Castelle C.J."/>
            <person name="Singh A."/>
            <person name="Wilkins M.J."/>
            <person name="Williams K.H."/>
            <person name="Banfield J.F."/>
        </authorList>
    </citation>
    <scope>NUCLEOTIDE SEQUENCE [LARGE SCALE GENOMIC DNA]</scope>
</reference>
<dbReference type="Proteomes" id="UP000034044">
    <property type="component" value="Unassembled WGS sequence"/>
</dbReference>
<evidence type="ECO:0000256" key="1">
    <source>
        <dbReference type="SAM" id="Phobius"/>
    </source>
</evidence>
<proteinExistence type="predicted"/>
<organism evidence="2 3">
    <name type="scientific">Candidatus Wolfebacteria bacterium GW2011_GWC1_37_10</name>
    <dbReference type="NCBI Taxonomy" id="1619010"/>
    <lineage>
        <taxon>Bacteria</taxon>
        <taxon>Candidatus Wolfeibacteriota</taxon>
    </lineage>
</organism>
<evidence type="ECO:0000313" key="2">
    <source>
        <dbReference type="EMBL" id="KKQ23190.1"/>
    </source>
</evidence>